<sequence length="124" mass="13172">MFACHVGTKLVSLCRPSGDRGMLSYRFGRPDGVELSYPDPGRQASAAFTVKSTPLVGGGETTVAFQRGAYTYTVYSKVARGADGSSPEFEDGVIVARRGKVLSRMRCEDGGEGFREPVSAVAAK</sequence>
<dbReference type="AlphaFoldDB" id="A0A7L9UAW1"/>
<gene>
    <name evidence="1" type="ORF">LPB04_09045</name>
</gene>
<dbReference type="KEGG" id="mlir:LPB04_09045"/>
<evidence type="ECO:0000313" key="1">
    <source>
        <dbReference type="EMBL" id="QOL51382.1"/>
    </source>
</evidence>
<reference evidence="1 2" key="1">
    <citation type="submission" date="2020-10" db="EMBL/GenBank/DDBJ databases">
        <title>Genome sequencing of Massilia sp. LPB0304.</title>
        <authorList>
            <person name="Kim J."/>
        </authorList>
    </citation>
    <scope>NUCLEOTIDE SEQUENCE [LARGE SCALE GENOMIC DNA]</scope>
    <source>
        <strain evidence="1 2">LPB0304</strain>
    </source>
</reference>
<dbReference type="RefSeq" id="WP_193688357.1">
    <property type="nucleotide sequence ID" value="NZ_CP062941.1"/>
</dbReference>
<proteinExistence type="predicted"/>
<keyword evidence="2" id="KW-1185">Reference proteome</keyword>
<name>A0A7L9UAW1_9BURK</name>
<organism evidence="1 2">
    <name type="scientific">Massilia litorea</name>
    <dbReference type="NCBI Taxonomy" id="2769491"/>
    <lineage>
        <taxon>Bacteria</taxon>
        <taxon>Pseudomonadati</taxon>
        <taxon>Pseudomonadota</taxon>
        <taxon>Betaproteobacteria</taxon>
        <taxon>Burkholderiales</taxon>
        <taxon>Oxalobacteraceae</taxon>
        <taxon>Telluria group</taxon>
        <taxon>Massilia</taxon>
    </lineage>
</organism>
<protein>
    <submittedName>
        <fullName evidence="1">Uncharacterized protein</fullName>
    </submittedName>
</protein>
<accession>A0A7L9UAW1</accession>
<dbReference type="EMBL" id="CP062941">
    <property type="protein sequence ID" value="QOL51382.1"/>
    <property type="molecule type" value="Genomic_DNA"/>
</dbReference>
<dbReference type="Proteomes" id="UP000593875">
    <property type="component" value="Chromosome"/>
</dbReference>
<evidence type="ECO:0000313" key="2">
    <source>
        <dbReference type="Proteomes" id="UP000593875"/>
    </source>
</evidence>